<dbReference type="EMBL" id="ML996690">
    <property type="protein sequence ID" value="KAF2402686.1"/>
    <property type="molecule type" value="Genomic_DNA"/>
</dbReference>
<evidence type="ECO:0000313" key="4">
    <source>
        <dbReference type="Proteomes" id="UP000799640"/>
    </source>
</evidence>
<sequence length="470" mass="51376">MSLLRSILQPRESTTELPLWHTPTPSVPPPPVAHSVATLPPMDLPPVDDDDELAVLQSREEQALHDRIQALLDAQAAALTAPPSNAHDTEAHTLRTTTSRRPSHNSSSTNDDTHTISSRASHVSSTHPSKPLALNPTRRALHRAMLANAQLKNRELSLVHSALADEKSILAKLDTWAARSSALEAEIASQAENAERETRTLRAEEERLGNAIRATEAKLADLRRREAQVKDALRTRDGEGQARLASFRAALAEVQRTSGAFLERLPRPRSGGDEFFSLPPARRTLGAAREAWSARAGSLAARGRAARREAKALEVGARVWKGICEEVRGFESQLRRDMPRLLDEPEVGRALLEEMERVIEVVREGKEGAEARGWNLLVACAGAELEALEEGRRVLRGAVGGDAVKESGESDMDEHEELYGDGSLLLGRREQDGPGEESRLTAVRRDLLDSGDEDPDPDLMVSRAVDSDAE</sequence>
<keyword evidence="1" id="KW-0175">Coiled coil</keyword>
<feature type="coiled-coil region" evidence="1">
    <location>
        <begin position="184"/>
        <end position="232"/>
    </location>
</feature>
<feature type="compositionally biased region" description="Basic and acidic residues" evidence="2">
    <location>
        <begin position="427"/>
        <end position="448"/>
    </location>
</feature>
<accession>A0A6G1I3I5</accession>
<reference evidence="3" key="1">
    <citation type="journal article" date="2020" name="Stud. Mycol.">
        <title>101 Dothideomycetes genomes: a test case for predicting lifestyles and emergence of pathogens.</title>
        <authorList>
            <person name="Haridas S."/>
            <person name="Albert R."/>
            <person name="Binder M."/>
            <person name="Bloem J."/>
            <person name="Labutti K."/>
            <person name="Salamov A."/>
            <person name="Andreopoulos B."/>
            <person name="Baker S."/>
            <person name="Barry K."/>
            <person name="Bills G."/>
            <person name="Bluhm B."/>
            <person name="Cannon C."/>
            <person name="Castanera R."/>
            <person name="Culley D."/>
            <person name="Daum C."/>
            <person name="Ezra D."/>
            <person name="Gonzalez J."/>
            <person name="Henrissat B."/>
            <person name="Kuo A."/>
            <person name="Liang C."/>
            <person name="Lipzen A."/>
            <person name="Lutzoni F."/>
            <person name="Magnuson J."/>
            <person name="Mondo S."/>
            <person name="Nolan M."/>
            <person name="Ohm R."/>
            <person name="Pangilinan J."/>
            <person name="Park H.-J."/>
            <person name="Ramirez L."/>
            <person name="Alfaro M."/>
            <person name="Sun H."/>
            <person name="Tritt A."/>
            <person name="Yoshinaga Y."/>
            <person name="Zwiers L.-H."/>
            <person name="Turgeon B."/>
            <person name="Goodwin S."/>
            <person name="Spatafora J."/>
            <person name="Crous P."/>
            <person name="Grigoriev I."/>
        </authorList>
    </citation>
    <scope>NUCLEOTIDE SEQUENCE</scope>
    <source>
        <strain evidence="3">CBS 262.69</strain>
    </source>
</reference>
<proteinExistence type="predicted"/>
<evidence type="ECO:0000256" key="2">
    <source>
        <dbReference type="SAM" id="MobiDB-lite"/>
    </source>
</evidence>
<protein>
    <submittedName>
        <fullName evidence="3">Uncharacterized protein</fullName>
    </submittedName>
</protein>
<evidence type="ECO:0000256" key="1">
    <source>
        <dbReference type="SAM" id="Coils"/>
    </source>
</evidence>
<name>A0A6G1I3I5_9PEZI</name>
<feature type="region of interest" description="Disordered" evidence="2">
    <location>
        <begin position="403"/>
        <end position="470"/>
    </location>
</feature>
<feature type="region of interest" description="Disordered" evidence="2">
    <location>
        <begin position="80"/>
        <end position="134"/>
    </location>
</feature>
<keyword evidence="4" id="KW-1185">Reference proteome</keyword>
<feature type="compositionally biased region" description="Polar residues" evidence="2">
    <location>
        <begin position="94"/>
        <end position="128"/>
    </location>
</feature>
<dbReference type="Proteomes" id="UP000799640">
    <property type="component" value="Unassembled WGS sequence"/>
</dbReference>
<gene>
    <name evidence="3" type="ORF">EJ06DRAFT_527660</name>
</gene>
<dbReference type="OrthoDB" id="5342758at2759"/>
<evidence type="ECO:0000313" key="3">
    <source>
        <dbReference type="EMBL" id="KAF2402686.1"/>
    </source>
</evidence>
<organism evidence="3 4">
    <name type="scientific">Trichodelitschia bisporula</name>
    <dbReference type="NCBI Taxonomy" id="703511"/>
    <lineage>
        <taxon>Eukaryota</taxon>
        <taxon>Fungi</taxon>
        <taxon>Dikarya</taxon>
        <taxon>Ascomycota</taxon>
        <taxon>Pezizomycotina</taxon>
        <taxon>Dothideomycetes</taxon>
        <taxon>Dothideomycetes incertae sedis</taxon>
        <taxon>Phaeotrichales</taxon>
        <taxon>Phaeotrichaceae</taxon>
        <taxon>Trichodelitschia</taxon>
    </lineage>
</organism>
<dbReference type="AlphaFoldDB" id="A0A6G1I3I5"/>